<sequence length="97" mass="11225">MSSRVTPPAAELSAAFGTQRSQVQILSSRLQHFLNNDIESRIMEQCHSCKVQCDFGLTYAKRWRDSAYRSAHSRLNSRRLSRISTRFCKAKHNRHSN</sequence>
<evidence type="ECO:0000313" key="1">
    <source>
        <dbReference type="EMBL" id="AKH48326.1"/>
    </source>
</evidence>
<organism evidence="1">
    <name type="scientific">uncultured marine virus</name>
    <dbReference type="NCBI Taxonomy" id="186617"/>
    <lineage>
        <taxon>Viruses</taxon>
        <taxon>environmental samples</taxon>
    </lineage>
</organism>
<name>A0A0F7LAX2_9VIRU</name>
<accession>A0A0F7LAX2</accession>
<protein>
    <submittedName>
        <fullName evidence="1">Uncharacterized protein</fullName>
    </submittedName>
</protein>
<reference evidence="1" key="1">
    <citation type="journal article" date="2015" name="Front. Microbiol.">
        <title>Combining genomic sequencing methods to explore viral diversity and reveal potential virus-host interactions.</title>
        <authorList>
            <person name="Chow C.E."/>
            <person name="Winget D.M."/>
            <person name="White R.A.III."/>
            <person name="Hallam S.J."/>
            <person name="Suttle C.A."/>
        </authorList>
    </citation>
    <scope>NUCLEOTIDE SEQUENCE</scope>
    <source>
        <strain evidence="1">Oxic1_8</strain>
    </source>
</reference>
<dbReference type="EMBL" id="KR029603">
    <property type="protein sequence ID" value="AKH48326.1"/>
    <property type="molecule type" value="Genomic_DNA"/>
</dbReference>
<reference evidence="1" key="2">
    <citation type="submission" date="2015-03" db="EMBL/GenBank/DDBJ databases">
        <authorList>
            <person name="Chow C.-E.T."/>
            <person name="Winget D.M."/>
            <person name="White R.A.III."/>
            <person name="Hallam S.J."/>
            <person name="Suttle C.A."/>
        </authorList>
    </citation>
    <scope>NUCLEOTIDE SEQUENCE</scope>
    <source>
        <strain evidence="1">Oxic1_8</strain>
    </source>
</reference>
<proteinExistence type="predicted"/>